<dbReference type="Gene3D" id="2.40.170.20">
    <property type="entry name" value="TonB-dependent receptor, beta-barrel domain"/>
    <property type="match status" value="1"/>
</dbReference>
<name>A0A074MUQ6_9SPHN</name>
<keyword evidence="9 11" id="KW-0472">Membrane</keyword>
<dbReference type="Pfam" id="PF00593">
    <property type="entry name" value="TonB_dep_Rec_b-barrel"/>
    <property type="match status" value="1"/>
</dbReference>
<dbReference type="InterPro" id="IPR039426">
    <property type="entry name" value="TonB-dep_rcpt-like"/>
</dbReference>
<evidence type="ECO:0000313" key="17">
    <source>
        <dbReference type="Proteomes" id="UP000027866"/>
    </source>
</evidence>
<keyword evidence="17" id="KW-1185">Reference proteome</keyword>
<feature type="domain" description="TonB-dependent receptor plug" evidence="15">
    <location>
        <begin position="54"/>
        <end position="163"/>
    </location>
</feature>
<evidence type="ECO:0000313" key="16">
    <source>
        <dbReference type="EMBL" id="KEO89352.1"/>
    </source>
</evidence>
<keyword evidence="8 12" id="KW-0798">TonB box</keyword>
<comment type="similarity">
    <text evidence="11 12">Belongs to the TonB-dependent receptor family.</text>
</comment>
<evidence type="ECO:0000256" key="8">
    <source>
        <dbReference type="ARBA" id="ARBA00023077"/>
    </source>
</evidence>
<evidence type="ECO:0000259" key="15">
    <source>
        <dbReference type="Pfam" id="PF07715"/>
    </source>
</evidence>
<dbReference type="Proteomes" id="UP000027866">
    <property type="component" value="Unassembled WGS sequence"/>
</dbReference>
<dbReference type="InterPro" id="IPR000531">
    <property type="entry name" value="Beta-barrel_TonB"/>
</dbReference>
<dbReference type="PROSITE" id="PS51257">
    <property type="entry name" value="PROKAR_LIPOPROTEIN"/>
    <property type="match status" value="1"/>
</dbReference>
<accession>A0A074MUQ6</accession>
<dbReference type="EMBL" id="JMIX01000015">
    <property type="protein sequence ID" value="KEO89352.1"/>
    <property type="molecule type" value="Genomic_DNA"/>
</dbReference>
<keyword evidence="6" id="KW-0408">Iron</keyword>
<evidence type="ECO:0000256" key="3">
    <source>
        <dbReference type="ARBA" id="ARBA00022452"/>
    </source>
</evidence>
<feature type="chain" id="PRO_5001697511" evidence="13">
    <location>
        <begin position="25"/>
        <end position="873"/>
    </location>
</feature>
<evidence type="ECO:0000256" key="11">
    <source>
        <dbReference type="PROSITE-ProRule" id="PRU01360"/>
    </source>
</evidence>
<evidence type="ECO:0000256" key="10">
    <source>
        <dbReference type="ARBA" id="ARBA00023237"/>
    </source>
</evidence>
<feature type="signal peptide" evidence="13">
    <location>
        <begin position="1"/>
        <end position="24"/>
    </location>
</feature>
<gene>
    <name evidence="16" type="ORF">EH32_04280</name>
</gene>
<dbReference type="PROSITE" id="PS52016">
    <property type="entry name" value="TONB_DEPENDENT_REC_3"/>
    <property type="match status" value="1"/>
</dbReference>
<keyword evidence="5 11" id="KW-0812">Transmembrane</keyword>
<keyword evidence="10 11" id="KW-0998">Cell outer membrane</keyword>
<keyword evidence="2 11" id="KW-0813">Transport</keyword>
<evidence type="ECO:0000256" key="13">
    <source>
        <dbReference type="SAM" id="SignalP"/>
    </source>
</evidence>
<dbReference type="PANTHER" id="PTHR32552:SF81">
    <property type="entry name" value="TONB-DEPENDENT OUTER MEMBRANE RECEPTOR"/>
    <property type="match status" value="1"/>
</dbReference>
<dbReference type="InterPro" id="IPR012910">
    <property type="entry name" value="Plug_dom"/>
</dbReference>
<organism evidence="16 17">
    <name type="scientific">Erythrobacter litoralis</name>
    <dbReference type="NCBI Taxonomy" id="39960"/>
    <lineage>
        <taxon>Bacteria</taxon>
        <taxon>Pseudomonadati</taxon>
        <taxon>Pseudomonadota</taxon>
        <taxon>Alphaproteobacteria</taxon>
        <taxon>Sphingomonadales</taxon>
        <taxon>Erythrobacteraceae</taxon>
        <taxon>Erythrobacter/Porphyrobacter group</taxon>
        <taxon>Erythrobacter</taxon>
    </lineage>
</organism>
<dbReference type="InterPro" id="IPR037066">
    <property type="entry name" value="Plug_dom_sf"/>
</dbReference>
<evidence type="ECO:0000256" key="7">
    <source>
        <dbReference type="ARBA" id="ARBA00023065"/>
    </source>
</evidence>
<evidence type="ECO:0000256" key="1">
    <source>
        <dbReference type="ARBA" id="ARBA00004571"/>
    </source>
</evidence>
<comment type="subcellular location">
    <subcellularLocation>
        <location evidence="1 11">Cell outer membrane</location>
        <topology evidence="1 11">Multi-pass membrane protein</topology>
    </subcellularLocation>
</comment>
<keyword evidence="13" id="KW-0732">Signal</keyword>
<evidence type="ECO:0000256" key="9">
    <source>
        <dbReference type="ARBA" id="ARBA00023136"/>
    </source>
</evidence>
<dbReference type="RefSeq" id="WP_051698483.1">
    <property type="nucleotide sequence ID" value="NZ_JMIX01000015.1"/>
</dbReference>
<dbReference type="AlphaFoldDB" id="A0A074MUQ6"/>
<evidence type="ECO:0000256" key="6">
    <source>
        <dbReference type="ARBA" id="ARBA00023004"/>
    </source>
</evidence>
<dbReference type="SUPFAM" id="SSF56935">
    <property type="entry name" value="Porins"/>
    <property type="match status" value="1"/>
</dbReference>
<dbReference type="Gene3D" id="2.170.130.10">
    <property type="entry name" value="TonB-dependent receptor, plug domain"/>
    <property type="match status" value="1"/>
</dbReference>
<protein>
    <submittedName>
        <fullName evidence="16">TonB-dependent receptor</fullName>
    </submittedName>
</protein>
<comment type="caution">
    <text evidence="16">The sequence shown here is derived from an EMBL/GenBank/DDBJ whole genome shotgun (WGS) entry which is preliminary data.</text>
</comment>
<keyword evidence="7" id="KW-0406">Ion transport</keyword>
<dbReference type="InterPro" id="IPR036942">
    <property type="entry name" value="Beta-barrel_TonB_sf"/>
</dbReference>
<evidence type="ECO:0000256" key="12">
    <source>
        <dbReference type="RuleBase" id="RU003357"/>
    </source>
</evidence>
<keyword evidence="3 11" id="KW-1134">Transmembrane beta strand</keyword>
<evidence type="ECO:0000256" key="2">
    <source>
        <dbReference type="ARBA" id="ARBA00022448"/>
    </source>
</evidence>
<dbReference type="PANTHER" id="PTHR32552">
    <property type="entry name" value="FERRICHROME IRON RECEPTOR-RELATED"/>
    <property type="match status" value="1"/>
</dbReference>
<evidence type="ECO:0000259" key="14">
    <source>
        <dbReference type="Pfam" id="PF00593"/>
    </source>
</evidence>
<keyword evidence="16" id="KW-0675">Receptor</keyword>
<sequence length="873" mass="92929">MTRKLAAYAAGLLACSSFTVPAFAQDTEMPEMPEAPEADDSVIIVTATRRAQDVQDIPLAVTAVSPQQLDNQGVDSIQEVVSVATSFTASNAQVASGSVVLRIRGIGTTSNNIGFESAVGIFIDGTYQSRPGVALTELVDVERVEVLRGPQGTTFGRNTSAGALNITNKRPDLNEVGGFVNAGYGNFDEISLQGAVNVPIVEDALALRVTGAYRERDGFITLVDETGTPFDDSNDTDQWLVRAQLGFETEGGVRGRIIGDYSKSNSSCCSPIELYQSPLVTGGAYAAVGLGANGGNGQPTVATTPFDNATFREALNDRVASANFAPIVDIDNWGITGEVEFPVGDDADLIFIGGYRKFASNETYDSDFTALDIFNVDLLDLELETITAELRLQGEAFEGKLNYIIGGFYSDEQIDQSVSFSLGSDYDANVGALLFVPTGGALGAAPLQTLSGGVNPAGTTNTNRFQQSAQSYSIFTHNTFEVFDGFELTLGARYSWEEKEGGFTQTTVNNQICPAILGAFGAGFIPAGLEGPAVQLGCFGFTAPADLPQATQPGLPAAFLPRTFQADFSDEELIYTIRAAYEISPEVNAYGSFTHGYKAGGINLDTTAAVAGADPTFLSEEVDAFEIGLKTRFLDNGLKTRFLDNAVTFNLAAFYEEFQNFQVLEFTGTAFQTFNVPLAETKGLEIESVIRPSRELTLNAAATILEASYPEDCAGDQTAPQVVSLCGYDLTNAPQVIALFGALWEKPISDSAEFFLSGQVRIESDQRTSTQAIVPPSFPPGSNPTQAQVQAAAAAQPLIIADVQDGNEFINLRAGLRFNDGAYSIEGFVNNLTDNVARGVTFNTTLRGSGAANSRSAFPLQPRTYGVVLRAKF</sequence>
<evidence type="ECO:0000256" key="5">
    <source>
        <dbReference type="ARBA" id="ARBA00022692"/>
    </source>
</evidence>
<keyword evidence="4" id="KW-0410">Iron transport</keyword>
<dbReference type="GO" id="GO:0009279">
    <property type="term" value="C:cell outer membrane"/>
    <property type="evidence" value="ECO:0007669"/>
    <property type="project" value="UniProtKB-SubCell"/>
</dbReference>
<dbReference type="Pfam" id="PF07715">
    <property type="entry name" value="Plug"/>
    <property type="match status" value="1"/>
</dbReference>
<proteinExistence type="inferred from homology"/>
<reference evidence="16 17" key="1">
    <citation type="submission" date="2014-04" db="EMBL/GenBank/DDBJ databases">
        <title>A comprehensive comparison of genomes of Erythrobacter spp. Strains.</title>
        <authorList>
            <person name="Zheng Q."/>
        </authorList>
    </citation>
    <scope>NUCLEOTIDE SEQUENCE [LARGE SCALE GENOMIC DNA]</scope>
    <source>
        <strain evidence="16 17">DSM 8509</strain>
    </source>
</reference>
<feature type="domain" description="TonB-dependent receptor-like beta-barrel" evidence="14">
    <location>
        <begin position="412"/>
        <end position="832"/>
    </location>
</feature>
<dbReference type="GO" id="GO:0006826">
    <property type="term" value="P:iron ion transport"/>
    <property type="evidence" value="ECO:0007669"/>
    <property type="project" value="UniProtKB-KW"/>
</dbReference>
<evidence type="ECO:0000256" key="4">
    <source>
        <dbReference type="ARBA" id="ARBA00022496"/>
    </source>
</evidence>